<accession>A0A2T5BRA8</accession>
<proteinExistence type="inferred from homology"/>
<evidence type="ECO:0000256" key="10">
    <source>
        <dbReference type="ARBA" id="ARBA00022723"/>
    </source>
</evidence>
<keyword evidence="9 18" id="KW-0812">Transmembrane</keyword>
<dbReference type="InterPro" id="IPR000066">
    <property type="entry name" value="Antenna_a/b"/>
</dbReference>
<comment type="subcellular location">
    <subcellularLocation>
        <location evidence="2">Cell inner membrane</location>
        <topology evidence="2">Single-pass type II membrane protein</topology>
    </subcellularLocation>
</comment>
<feature type="transmembrane region" description="Helical" evidence="18">
    <location>
        <begin position="14"/>
        <end position="36"/>
    </location>
</feature>
<dbReference type="OrthoDB" id="7065223at2"/>
<evidence type="ECO:0000256" key="9">
    <source>
        <dbReference type="ARBA" id="ARBA00022692"/>
    </source>
</evidence>
<dbReference type="GO" id="GO:0042314">
    <property type="term" value="F:bacteriochlorophyll binding"/>
    <property type="evidence" value="ECO:0007669"/>
    <property type="project" value="UniProtKB-KW"/>
</dbReference>
<keyword evidence="8" id="KW-0042">Antenna complex</keyword>
<dbReference type="AlphaFoldDB" id="A0A2T5BRA8"/>
<dbReference type="Proteomes" id="UP000243859">
    <property type="component" value="Unassembled WGS sequence"/>
</dbReference>
<evidence type="ECO:0000256" key="5">
    <source>
        <dbReference type="ARBA" id="ARBA00022475"/>
    </source>
</evidence>
<comment type="caution">
    <text evidence="20">The sequence shown here is derived from an EMBL/GenBank/DDBJ whole genome shotgun (WGS) entry which is preliminary data.</text>
</comment>
<dbReference type="RefSeq" id="WP_107892766.1">
    <property type="nucleotide sequence ID" value="NZ_NHSI01000059.1"/>
</dbReference>
<keyword evidence="11" id="KW-0460">Magnesium</keyword>
<keyword evidence="14" id="KW-0157">Chromophore</keyword>
<protein>
    <recommendedName>
        <fullName evidence="17">Antenna pigment protein alpha chain</fullName>
    </recommendedName>
</protein>
<keyword evidence="13 18" id="KW-1133">Transmembrane helix</keyword>
<reference evidence="20 21" key="1">
    <citation type="submission" date="2018-04" db="EMBL/GenBank/DDBJ databases">
        <title>Genomic Encyclopedia of Archaeal and Bacterial Type Strains, Phase II (KMG-II): from individual species to whole genera.</title>
        <authorList>
            <person name="Goeker M."/>
        </authorList>
    </citation>
    <scope>NUCLEOTIDE SEQUENCE [LARGE SCALE GENOMIC DNA]</scope>
    <source>
        <strain evidence="20 21">DSM 18064</strain>
    </source>
</reference>
<evidence type="ECO:0000256" key="2">
    <source>
        <dbReference type="ARBA" id="ARBA00004249"/>
    </source>
</evidence>
<keyword evidence="12" id="KW-0076">Bacteriochlorophyll</keyword>
<dbReference type="InterPro" id="IPR035889">
    <property type="entry name" value="Light-harvesting_complex"/>
</dbReference>
<keyword evidence="16" id="KW-0437">Light-harvesting polypeptide</keyword>
<evidence type="ECO:0000256" key="16">
    <source>
        <dbReference type="ARBA" id="ARBA00023243"/>
    </source>
</evidence>
<dbReference type="InterPro" id="IPR018332">
    <property type="entry name" value="Antenna_alpha"/>
</dbReference>
<keyword evidence="15 18" id="KW-0472">Membrane</keyword>
<evidence type="ECO:0000256" key="1">
    <source>
        <dbReference type="ARBA" id="ARBA00002455"/>
    </source>
</evidence>
<keyword evidence="10" id="KW-0479">Metal-binding</keyword>
<evidence type="ECO:0000259" key="19">
    <source>
        <dbReference type="Pfam" id="PF00556"/>
    </source>
</evidence>
<sequence length="64" mass="6734">MNNAKVWLVVKPTVGVPVFLAAVAIASFLVHLVLVLNTGWMQDYYMGSAAETAAITVAAPETTA</sequence>
<evidence type="ECO:0000256" key="15">
    <source>
        <dbReference type="ARBA" id="ARBA00023136"/>
    </source>
</evidence>
<evidence type="ECO:0000313" key="21">
    <source>
        <dbReference type="Proteomes" id="UP000243859"/>
    </source>
</evidence>
<evidence type="ECO:0000256" key="14">
    <source>
        <dbReference type="ARBA" id="ARBA00022991"/>
    </source>
</evidence>
<organism evidence="20 21">
    <name type="scientific">Rhodovulum imhoffii</name>
    <dbReference type="NCBI Taxonomy" id="365340"/>
    <lineage>
        <taxon>Bacteria</taxon>
        <taxon>Pseudomonadati</taxon>
        <taxon>Pseudomonadota</taxon>
        <taxon>Alphaproteobacteria</taxon>
        <taxon>Rhodobacterales</taxon>
        <taxon>Paracoccaceae</taxon>
        <taxon>Rhodovulum</taxon>
    </lineage>
</organism>
<dbReference type="SUPFAM" id="SSF56918">
    <property type="entry name" value="Light-harvesting complex subunits"/>
    <property type="match status" value="1"/>
</dbReference>
<keyword evidence="21" id="KW-1185">Reference proteome</keyword>
<evidence type="ECO:0000256" key="7">
    <source>
        <dbReference type="ARBA" id="ARBA00022519"/>
    </source>
</evidence>
<name>A0A2T5BRA8_9RHOB</name>
<feature type="domain" description="Antenna complex alpha/beta subunit" evidence="19">
    <location>
        <begin position="3"/>
        <end position="40"/>
    </location>
</feature>
<evidence type="ECO:0000256" key="8">
    <source>
        <dbReference type="ARBA" id="ARBA00022549"/>
    </source>
</evidence>
<dbReference type="GO" id="GO:0030077">
    <property type="term" value="C:plasma membrane light-harvesting complex"/>
    <property type="evidence" value="ECO:0007669"/>
    <property type="project" value="InterPro"/>
</dbReference>
<dbReference type="GO" id="GO:0005886">
    <property type="term" value="C:plasma membrane"/>
    <property type="evidence" value="ECO:0007669"/>
    <property type="project" value="UniProtKB-SubCell"/>
</dbReference>
<evidence type="ECO:0000256" key="18">
    <source>
        <dbReference type="SAM" id="Phobius"/>
    </source>
</evidence>
<dbReference type="Gene3D" id="4.10.220.20">
    <property type="entry name" value="Light-harvesting complex"/>
    <property type="match status" value="1"/>
</dbReference>
<gene>
    <name evidence="20" type="ORF">C8N32_11074</name>
</gene>
<evidence type="ECO:0000256" key="17">
    <source>
        <dbReference type="ARBA" id="ARBA00029710"/>
    </source>
</evidence>
<dbReference type="PRINTS" id="PR00673">
    <property type="entry name" value="LIGHTHARVSTA"/>
</dbReference>
<dbReference type="Pfam" id="PF00556">
    <property type="entry name" value="LHC"/>
    <property type="match status" value="1"/>
</dbReference>
<evidence type="ECO:0000256" key="4">
    <source>
        <dbReference type="ARBA" id="ARBA00011367"/>
    </source>
</evidence>
<comment type="function">
    <text evidence="1">Antenna complexes are light-harvesting systems, which transfer the excitation energy to the reaction centers.</text>
</comment>
<comment type="subunit">
    <text evidence="4">The core complex is formed by different alpha and beta chains, binding bacteriochlorophyll molecules, and arranged most probably in tetrameric structures disposed around the reaction center. The non-pigmented gamma chains may constitute additional components.</text>
</comment>
<evidence type="ECO:0000256" key="6">
    <source>
        <dbReference type="ARBA" id="ARBA00022494"/>
    </source>
</evidence>
<keyword evidence="5" id="KW-1003">Cell membrane</keyword>
<dbReference type="GO" id="GO:0046872">
    <property type="term" value="F:metal ion binding"/>
    <property type="evidence" value="ECO:0007669"/>
    <property type="project" value="UniProtKB-KW"/>
</dbReference>
<dbReference type="GO" id="GO:0019684">
    <property type="term" value="P:photosynthesis, light reaction"/>
    <property type="evidence" value="ECO:0007669"/>
    <property type="project" value="InterPro"/>
</dbReference>
<keyword evidence="7" id="KW-0997">Cell inner membrane</keyword>
<dbReference type="EMBL" id="QAAA01000010">
    <property type="protein sequence ID" value="PTN01793.1"/>
    <property type="molecule type" value="Genomic_DNA"/>
</dbReference>
<evidence type="ECO:0000256" key="13">
    <source>
        <dbReference type="ARBA" id="ARBA00022989"/>
    </source>
</evidence>
<evidence type="ECO:0000256" key="3">
    <source>
        <dbReference type="ARBA" id="ARBA00005629"/>
    </source>
</evidence>
<keyword evidence="6" id="KW-0148">Chlorophyll</keyword>
<evidence type="ECO:0000256" key="11">
    <source>
        <dbReference type="ARBA" id="ARBA00022842"/>
    </source>
</evidence>
<evidence type="ECO:0000313" key="20">
    <source>
        <dbReference type="EMBL" id="PTN01793.1"/>
    </source>
</evidence>
<evidence type="ECO:0000256" key="12">
    <source>
        <dbReference type="ARBA" id="ARBA00022956"/>
    </source>
</evidence>
<comment type="similarity">
    <text evidence="3">Belongs to the antenna complex alpha subunit family.</text>
</comment>